<name>A0A1Y5SDM1_9RHOB</name>
<reference evidence="1 2" key="1">
    <citation type="submission" date="2017-03" db="EMBL/GenBank/DDBJ databases">
        <authorList>
            <person name="Afonso C.L."/>
            <person name="Miller P.J."/>
            <person name="Scott M.A."/>
            <person name="Spackman E."/>
            <person name="Goraichik I."/>
            <person name="Dimitrov K.M."/>
            <person name="Suarez D.L."/>
            <person name="Swayne D.E."/>
        </authorList>
    </citation>
    <scope>NUCLEOTIDE SEQUENCE [LARGE SCALE GENOMIC DNA]</scope>
    <source>
        <strain evidence="1 2">CECT 8620</strain>
    </source>
</reference>
<dbReference type="EMBL" id="FWFS01000004">
    <property type="protein sequence ID" value="SLN36777.1"/>
    <property type="molecule type" value="Genomic_DNA"/>
</dbReference>
<accession>A0A1Y5SDM1</accession>
<evidence type="ECO:0000313" key="1">
    <source>
        <dbReference type="EMBL" id="SLN36777.1"/>
    </source>
</evidence>
<dbReference type="RefSeq" id="WP_085836042.1">
    <property type="nucleotide sequence ID" value="NZ_FWFS01000004.1"/>
</dbReference>
<dbReference type="Proteomes" id="UP000193862">
    <property type="component" value="Unassembled WGS sequence"/>
</dbReference>
<evidence type="ECO:0000313" key="2">
    <source>
        <dbReference type="Proteomes" id="UP000193862"/>
    </source>
</evidence>
<dbReference type="AlphaFoldDB" id="A0A1Y5SDM1"/>
<organism evidence="1 2">
    <name type="scientific">Aquimixticola soesokkakensis</name>
    <dbReference type="NCBI Taxonomy" id="1519096"/>
    <lineage>
        <taxon>Bacteria</taxon>
        <taxon>Pseudomonadati</taxon>
        <taxon>Pseudomonadota</taxon>
        <taxon>Alphaproteobacteria</taxon>
        <taxon>Rhodobacterales</taxon>
        <taxon>Paracoccaceae</taxon>
        <taxon>Aquimixticola</taxon>
    </lineage>
</organism>
<keyword evidence="2" id="KW-1185">Reference proteome</keyword>
<gene>
    <name evidence="1" type="ORF">AQS8620_01319</name>
</gene>
<dbReference type="OrthoDB" id="7873964at2"/>
<protein>
    <submittedName>
        <fullName evidence="1">Uncharacterized protein</fullName>
    </submittedName>
</protein>
<sequence>MRNLRPASIQSAVQTAIRAGGGLEAVANDLGVGVSTLSHGTELSEQRPGGLGVNYLDRMGRIVPETAVPVAQHFAALAHGFFQPIASSGPQGVSVHQIAKEFADLLGAHAAAHGEGSDGGGIVTKSEARDLLREVDELMAAVAGFRAQLVGISEGER</sequence>
<proteinExistence type="predicted"/>